<dbReference type="CDD" id="cd18604">
    <property type="entry name" value="ABC_6TM_VMR1_D2_like"/>
    <property type="match status" value="1"/>
</dbReference>
<feature type="transmembrane region" description="Helical" evidence="9">
    <location>
        <begin position="324"/>
        <end position="345"/>
    </location>
</feature>
<dbReference type="Gene3D" id="1.20.1560.10">
    <property type="entry name" value="ABC transporter type 1, transmembrane domain"/>
    <property type="match status" value="2"/>
</dbReference>
<dbReference type="FunFam" id="3.40.50.300:FF:000565">
    <property type="entry name" value="ABC bile acid transporter"/>
    <property type="match status" value="1"/>
</dbReference>
<accession>A0A0C3BD51</accession>
<dbReference type="GO" id="GO:0140359">
    <property type="term" value="F:ABC-type transporter activity"/>
    <property type="evidence" value="ECO:0007669"/>
    <property type="project" value="InterPro"/>
</dbReference>
<dbReference type="PROSITE" id="PS00211">
    <property type="entry name" value="ABC_TRANSPORTER_1"/>
    <property type="match status" value="2"/>
</dbReference>
<sequence length="1740" mass="192665">MLEVKLCDTGTILNVGNNCVRAWWTALIPASVVAFNLARLLYKRLPYRPLSSTFSNFLPLDEAVSLLNDSKPGEQNAVSGDEWDLGHEHSKPRWKVGMLAVPAGLETAYWAFLTCNFILEMIKWSKNTDGQAPVASYEIVTAALLTMAWTYAFVRPLFLRNPLTVPYDLFTLYLSILGVTGLNVGAMVYKEYIYKHGNPAPPTSHGTMVAFLLHISFLLGLLAITLSLPTGIPSRSVDQEQIGKTITPEDYTTLAEWITFWWVYPIVKRGTGRTMNEEDVWSLPPGLASKPLFSKFSALLYPSAKAKRRLGLIRALWRANSMDITLDFVLTLVSVICNYLGPFFLKKILDAVSQPNAGTGEPPSSWVSLFLNPREVRAQAYVYAFLAFFASILKGQADVQHLWYGRRAATRIRSELMAAIYEKSLKRKDFSGSTDKGKRSEESAPGAANGKSSGNQVKAAGKENKKKPESNTAGADIGKIVNLMSTDANRISGMVSGLYFIYGAPLELAIGSFFLYQLLGLSGFAGFVILLLGAPINTYLVRRSRDINKAAAEARDKRMKVVNELVSEAKFIKFGAAEEKWIEKCLNARGKELRMLIKSQINSVFFSLTWAVGPVLVSIISFTTFVYTGHKLTVALAFTSIQIFSMIKMPMNVIPTFLAILVNTKVALDRIAQFLDEEEVPAFVSDLKSNDIHDGTTTDLASDQDQRLGIKHGWFRWNQAVEPPEKKPQPTKTWMFWKRSPKKLPTVAEPPTRGGDILESNSGINTPAEIHRFELRDIDIIFPTGRLTLVTGPTASGKTALLMALLGEMTPVYTEGSVTPFVYLPKNTTQLEESTGLRNCISYCSQSPWLEHLSIRDNILFGSPMDQDRYNQVLECCALDPDLNILEDGDQTEIGARGVSLSGGQKARVALARAVYARTKHVLLDDPLSAVDSHTARHLVDKLLRGPLMANRTVILVTHHVELVLPYSQYFVRMLDGRIDTQGTPGELQSRGILDVLVHESQAEEQPTVASAEELAAIVEGDEETQNDIKANDKPKKPRKLVEDEARATGRVKFHVYKSYLKASGYFTWVIMLGILGLGQLGGVVEKLWMQIWGEAGSAEEFIPSTLHSTHLLNTDLMQPGSHQVIHYAHVTNNSSTFPHASSGFTAAFHPLPVERLPSADEHPLFYVGVFACIGLGVVFISILGQITLAFGSYRGSKILFKSLLESVTFATMRWYDVTPAGRILNRFSRDIETVDTSLTYSLRSTLVWIALFFASILTITVIFPGFLIPGILVGFCYYKLSLGYMDAGRDLRRMESNSRSPIFASFGETLEGIVTVRAFAASKRFLDNLHLKVDETTKYWYSFWMLNRWLLLNFDALGALSVLTTTLLVLGGFIPDWLAGLTITSAMNFTTSVYWTCRMITSLELDLNSIERVIEYLSLPQEPPGIIESNRPPAYWPSTTSNGGPMITVKNLVIKYAPTLPAVLHGVSFEVKPGEKIGLLGRTGSGKSTLAMALLRFVDPTEGSIWIDGINIQEIGLRDLRSRLTFIPQDSVLFMGTIRENLDPFSDHSDEECLDALYRVQLISETAHASRRSTRPPSVAEAPTGLEEGAEQSGSATPQDDKMAAITLDTEVSARGANFSAGQRQLISMARALLRQSNIVILDEATSSIDFKTDAKIQAAVREEFKDACLLTVAHRIRTVIDYDRLLILDKGNVVEFDTPWKLIQKEGGIFRDMCKKSGTFSELEQAAKDAAGAKSVMN</sequence>
<dbReference type="SUPFAM" id="SSF52540">
    <property type="entry name" value="P-loop containing nucleoside triphosphate hydrolases"/>
    <property type="match status" value="2"/>
</dbReference>
<dbReference type="InterPro" id="IPR003593">
    <property type="entry name" value="AAA+_ATPase"/>
</dbReference>
<keyword evidence="6 9" id="KW-1133">Transmembrane helix</keyword>
<dbReference type="InterPro" id="IPR050173">
    <property type="entry name" value="ABC_transporter_C-like"/>
</dbReference>
<dbReference type="GO" id="GO:0005524">
    <property type="term" value="F:ATP binding"/>
    <property type="evidence" value="ECO:0007669"/>
    <property type="project" value="UniProtKB-KW"/>
</dbReference>
<dbReference type="Gene3D" id="3.40.50.300">
    <property type="entry name" value="P-loop containing nucleotide triphosphate hydrolases"/>
    <property type="match status" value="2"/>
</dbReference>
<dbReference type="InterPro" id="IPR036640">
    <property type="entry name" value="ABC1_TM_sf"/>
</dbReference>
<evidence type="ECO:0008006" key="15">
    <source>
        <dbReference type="Google" id="ProtNLM"/>
    </source>
</evidence>
<gene>
    <name evidence="13" type="ORF">M408DRAFT_112289</name>
    <name evidence="12" type="ORF">M408DRAFT_116826</name>
</gene>
<dbReference type="InterPro" id="IPR003439">
    <property type="entry name" value="ABC_transporter-like_ATP-bd"/>
</dbReference>
<keyword evidence="5" id="KW-0067">ATP-binding</keyword>
<dbReference type="STRING" id="933852.A0A0C3BD51"/>
<evidence type="ECO:0000259" key="11">
    <source>
        <dbReference type="PROSITE" id="PS50929"/>
    </source>
</evidence>
<dbReference type="Pfam" id="PF00664">
    <property type="entry name" value="ABC_membrane"/>
    <property type="match status" value="2"/>
</dbReference>
<keyword evidence="14" id="KW-1185">Reference proteome</keyword>
<feature type="domain" description="ABC transporter" evidence="10">
    <location>
        <begin position="1448"/>
        <end position="1717"/>
    </location>
</feature>
<dbReference type="HOGENOM" id="CLU_000604_27_6_1"/>
<dbReference type="Pfam" id="PF00005">
    <property type="entry name" value="ABC_tran"/>
    <property type="match status" value="2"/>
</dbReference>
<evidence type="ECO:0000256" key="8">
    <source>
        <dbReference type="SAM" id="MobiDB-lite"/>
    </source>
</evidence>
<feature type="compositionally biased region" description="Basic and acidic residues" evidence="8">
    <location>
        <begin position="460"/>
        <end position="469"/>
    </location>
</feature>
<dbReference type="CDD" id="cd18596">
    <property type="entry name" value="ABC_6TM_VMR1_D1_like"/>
    <property type="match status" value="1"/>
</dbReference>
<dbReference type="SMART" id="SM00382">
    <property type="entry name" value="AAA"/>
    <property type="match status" value="2"/>
</dbReference>
<dbReference type="PROSITE" id="PS50893">
    <property type="entry name" value="ABC_TRANSPORTER_2"/>
    <property type="match status" value="2"/>
</dbReference>
<keyword evidence="3 9" id="KW-0812">Transmembrane</keyword>
<feature type="transmembrane region" description="Helical" evidence="9">
    <location>
        <begin position="22"/>
        <end position="42"/>
    </location>
</feature>
<evidence type="ECO:0000256" key="5">
    <source>
        <dbReference type="ARBA" id="ARBA00022840"/>
    </source>
</evidence>
<reference evidence="14" key="2">
    <citation type="submission" date="2015-01" db="EMBL/GenBank/DDBJ databases">
        <title>Evolutionary Origins and Diversification of the Mycorrhizal Mutualists.</title>
        <authorList>
            <consortium name="DOE Joint Genome Institute"/>
            <consortium name="Mycorrhizal Genomics Consortium"/>
            <person name="Kohler A."/>
            <person name="Kuo A."/>
            <person name="Nagy L.G."/>
            <person name="Floudas D."/>
            <person name="Copeland A."/>
            <person name="Barry K.W."/>
            <person name="Cichocki N."/>
            <person name="Veneault-Fourrey C."/>
            <person name="LaButti K."/>
            <person name="Lindquist E.A."/>
            <person name="Lipzen A."/>
            <person name="Lundell T."/>
            <person name="Morin E."/>
            <person name="Murat C."/>
            <person name="Riley R."/>
            <person name="Ohm R."/>
            <person name="Sun H."/>
            <person name="Tunlid A."/>
            <person name="Henrissat B."/>
            <person name="Grigoriev I.V."/>
            <person name="Hibbett D.S."/>
            <person name="Martin F."/>
        </authorList>
    </citation>
    <scope>NUCLEOTIDE SEQUENCE [LARGE SCALE GENOMIC DNA]</scope>
    <source>
        <strain evidence="14">MAFF 305830</strain>
    </source>
</reference>
<evidence type="ECO:0000313" key="13">
    <source>
        <dbReference type="EMBL" id="KIM29376.1"/>
    </source>
</evidence>
<dbReference type="PROSITE" id="PS50929">
    <property type="entry name" value="ABC_TM1F"/>
    <property type="match status" value="2"/>
</dbReference>
<dbReference type="InterPro" id="IPR027417">
    <property type="entry name" value="P-loop_NTPase"/>
</dbReference>
<feature type="domain" description="ABC transmembrane type-1" evidence="11">
    <location>
        <begin position="328"/>
        <end position="663"/>
    </location>
</feature>
<feature type="transmembrane region" description="Helical" evidence="9">
    <location>
        <begin position="1248"/>
        <end position="1281"/>
    </location>
</feature>
<feature type="region of interest" description="Disordered" evidence="8">
    <location>
        <begin position="429"/>
        <end position="471"/>
    </location>
</feature>
<dbReference type="EMBL" id="KN824396">
    <property type="protein sequence ID" value="KIM21012.1"/>
    <property type="molecule type" value="Genomic_DNA"/>
</dbReference>
<dbReference type="GO" id="GO:0016020">
    <property type="term" value="C:membrane"/>
    <property type="evidence" value="ECO:0007669"/>
    <property type="project" value="UniProtKB-SubCell"/>
</dbReference>
<evidence type="ECO:0000256" key="6">
    <source>
        <dbReference type="ARBA" id="ARBA00022989"/>
    </source>
</evidence>
<feature type="transmembrane region" description="Helical" evidence="9">
    <location>
        <begin position="499"/>
        <end position="518"/>
    </location>
</feature>
<name>A0A0C3BD51_SERVB</name>
<feature type="transmembrane region" description="Helical" evidence="9">
    <location>
        <begin position="1066"/>
        <end position="1085"/>
    </location>
</feature>
<evidence type="ECO:0000256" key="1">
    <source>
        <dbReference type="ARBA" id="ARBA00004141"/>
    </source>
</evidence>
<feature type="compositionally biased region" description="Basic and acidic residues" evidence="8">
    <location>
        <begin position="429"/>
        <end position="442"/>
    </location>
</feature>
<reference evidence="13 14" key="1">
    <citation type="submission" date="2014-04" db="EMBL/GenBank/DDBJ databases">
        <authorList>
            <consortium name="DOE Joint Genome Institute"/>
            <person name="Kuo A."/>
            <person name="Zuccaro A."/>
            <person name="Kohler A."/>
            <person name="Nagy L.G."/>
            <person name="Floudas D."/>
            <person name="Copeland A."/>
            <person name="Barry K.W."/>
            <person name="Cichocki N."/>
            <person name="Veneault-Fourrey C."/>
            <person name="LaButti K."/>
            <person name="Lindquist E.A."/>
            <person name="Lipzen A."/>
            <person name="Lundell T."/>
            <person name="Morin E."/>
            <person name="Murat C."/>
            <person name="Sun H."/>
            <person name="Tunlid A."/>
            <person name="Henrissat B."/>
            <person name="Grigoriev I.V."/>
            <person name="Hibbett D.S."/>
            <person name="Martin F."/>
            <person name="Nordberg H.P."/>
            <person name="Cantor M.N."/>
            <person name="Hua S.X."/>
        </authorList>
    </citation>
    <scope>NUCLEOTIDE SEQUENCE [LARGE SCALE GENOMIC DNA]</scope>
    <source>
        <strain evidence="13 14">MAFF 305830</strain>
    </source>
</reference>
<feature type="transmembrane region" description="Helical" evidence="9">
    <location>
        <begin position="139"/>
        <end position="158"/>
    </location>
</feature>
<evidence type="ECO:0000256" key="9">
    <source>
        <dbReference type="SAM" id="Phobius"/>
    </source>
</evidence>
<evidence type="ECO:0000313" key="12">
    <source>
        <dbReference type="EMBL" id="KIM21012.1"/>
    </source>
</evidence>
<feature type="transmembrane region" description="Helical" evidence="9">
    <location>
        <begin position="170"/>
        <end position="189"/>
    </location>
</feature>
<dbReference type="Proteomes" id="UP000054097">
    <property type="component" value="Unassembled WGS sequence"/>
</dbReference>
<dbReference type="InterPro" id="IPR011527">
    <property type="entry name" value="ABC1_TM_dom"/>
</dbReference>
<feature type="transmembrane region" description="Helical" evidence="9">
    <location>
        <begin position="96"/>
        <end position="119"/>
    </location>
</feature>
<evidence type="ECO:0000259" key="10">
    <source>
        <dbReference type="PROSITE" id="PS50893"/>
    </source>
</evidence>
<dbReference type="GO" id="GO:0016887">
    <property type="term" value="F:ATP hydrolysis activity"/>
    <property type="evidence" value="ECO:0007669"/>
    <property type="project" value="InterPro"/>
</dbReference>
<dbReference type="EMBL" id="KN824288">
    <property type="protein sequence ID" value="KIM29376.1"/>
    <property type="molecule type" value="Genomic_DNA"/>
</dbReference>
<feature type="domain" description="ABC transmembrane type-1" evidence="11">
    <location>
        <begin position="1167"/>
        <end position="1413"/>
    </location>
</feature>
<evidence type="ECO:0000313" key="14">
    <source>
        <dbReference type="Proteomes" id="UP000054097"/>
    </source>
</evidence>
<feature type="transmembrane region" description="Helical" evidence="9">
    <location>
        <begin position="1165"/>
        <end position="1187"/>
    </location>
</feature>
<evidence type="ECO:0000256" key="3">
    <source>
        <dbReference type="ARBA" id="ARBA00022692"/>
    </source>
</evidence>
<dbReference type="PANTHER" id="PTHR24223:SF415">
    <property type="entry name" value="FI20190P1"/>
    <property type="match status" value="1"/>
</dbReference>
<feature type="transmembrane region" description="Helical" evidence="9">
    <location>
        <begin position="524"/>
        <end position="541"/>
    </location>
</feature>
<dbReference type="CDD" id="cd03244">
    <property type="entry name" value="ABCC_MRP_domain2"/>
    <property type="match status" value="1"/>
</dbReference>
<feature type="region of interest" description="Disordered" evidence="8">
    <location>
        <begin position="1569"/>
        <end position="1602"/>
    </location>
</feature>
<evidence type="ECO:0000256" key="4">
    <source>
        <dbReference type="ARBA" id="ARBA00022741"/>
    </source>
</evidence>
<keyword evidence="4" id="KW-0547">Nucleotide-binding</keyword>
<feature type="domain" description="ABC transporter" evidence="10">
    <location>
        <begin position="752"/>
        <end position="1001"/>
    </location>
</feature>
<evidence type="ECO:0000256" key="2">
    <source>
        <dbReference type="ARBA" id="ARBA00022448"/>
    </source>
</evidence>
<keyword evidence="2" id="KW-0813">Transport</keyword>
<organism evidence="13 14">
    <name type="scientific">Serendipita vermifera MAFF 305830</name>
    <dbReference type="NCBI Taxonomy" id="933852"/>
    <lineage>
        <taxon>Eukaryota</taxon>
        <taxon>Fungi</taxon>
        <taxon>Dikarya</taxon>
        <taxon>Basidiomycota</taxon>
        <taxon>Agaricomycotina</taxon>
        <taxon>Agaricomycetes</taxon>
        <taxon>Sebacinales</taxon>
        <taxon>Serendipitaceae</taxon>
        <taxon>Serendipita</taxon>
    </lineage>
</organism>
<protein>
    <recommendedName>
        <fullName evidence="15">Multidrug resistance-associated ABC transporter</fullName>
    </recommendedName>
</protein>
<reference evidence="13" key="3">
    <citation type="submission" date="2015-02" db="EMBL/GenBank/DDBJ databases">
        <title>Evolutionary Origins and Diversification of the Mycorrhizal Mutualists.</title>
        <authorList>
            <consortium name="DOE Joint Genome Institute"/>
            <consortium name="Mycorrhizal Genomics Consortium"/>
            <person name="Kohler A."/>
            <person name="Kuo A."/>
            <person name="Nagy L.G."/>
            <person name="Floudas D."/>
            <person name="Copeland A."/>
            <person name="Barry K.W."/>
            <person name="Cichocki N."/>
            <person name="Veneault-Fourrey C."/>
            <person name="LaButti K."/>
            <person name="Lindquist E.A."/>
            <person name="Lipzen A."/>
            <person name="Lundell T."/>
            <person name="Morin E."/>
            <person name="Murat C."/>
            <person name="Riley R."/>
            <person name="Ohm R."/>
            <person name="Sun H."/>
            <person name="Tunlid A."/>
            <person name="Henrissat B."/>
            <person name="Grigoriev I.V."/>
            <person name="Hibbett D.S."/>
            <person name="Martin F."/>
        </authorList>
    </citation>
    <scope>NUCLEOTIDE SEQUENCE</scope>
    <source>
        <strain evidence="13">MAFF 305830</strain>
    </source>
</reference>
<feature type="transmembrane region" description="Helical" evidence="9">
    <location>
        <begin position="634"/>
        <end position="662"/>
    </location>
</feature>
<evidence type="ECO:0000256" key="7">
    <source>
        <dbReference type="ARBA" id="ARBA00023136"/>
    </source>
</evidence>
<proteinExistence type="predicted"/>
<feature type="transmembrane region" description="Helical" evidence="9">
    <location>
        <begin position="209"/>
        <end position="228"/>
    </location>
</feature>
<dbReference type="SUPFAM" id="SSF90123">
    <property type="entry name" value="ABC transporter transmembrane region"/>
    <property type="match status" value="2"/>
</dbReference>
<dbReference type="OrthoDB" id="6500128at2759"/>
<comment type="subcellular location">
    <subcellularLocation>
        <location evidence="1">Membrane</location>
        <topology evidence="1">Multi-pass membrane protein</topology>
    </subcellularLocation>
</comment>
<dbReference type="PANTHER" id="PTHR24223">
    <property type="entry name" value="ATP-BINDING CASSETTE SUB-FAMILY C"/>
    <property type="match status" value="1"/>
</dbReference>
<dbReference type="CDD" id="cd03250">
    <property type="entry name" value="ABCC_MRP_domain1"/>
    <property type="match status" value="1"/>
</dbReference>
<dbReference type="InterPro" id="IPR017871">
    <property type="entry name" value="ABC_transporter-like_CS"/>
</dbReference>
<feature type="transmembrane region" description="Helical" evidence="9">
    <location>
        <begin position="604"/>
        <end position="628"/>
    </location>
</feature>
<keyword evidence="7 9" id="KW-0472">Membrane</keyword>